<dbReference type="PANTHER" id="PTHR23266">
    <property type="entry name" value="IMMUNOGLOBULIN HEAVY CHAIN"/>
    <property type="match status" value="1"/>
</dbReference>
<dbReference type="InParanoid" id="H9H6P6"/>
<dbReference type="SUPFAM" id="SSF48726">
    <property type="entry name" value="Immunoglobulin"/>
    <property type="match status" value="1"/>
</dbReference>
<keyword evidence="1" id="KW-0391">Immunity</keyword>
<organism evidence="6 7">
    <name type="scientific">Monodelphis domestica</name>
    <name type="common">Gray short-tailed opossum</name>
    <dbReference type="NCBI Taxonomy" id="13616"/>
    <lineage>
        <taxon>Eukaryota</taxon>
        <taxon>Metazoa</taxon>
        <taxon>Chordata</taxon>
        <taxon>Craniata</taxon>
        <taxon>Vertebrata</taxon>
        <taxon>Euteleostomi</taxon>
        <taxon>Mammalia</taxon>
        <taxon>Metatheria</taxon>
        <taxon>Didelphimorphia</taxon>
        <taxon>Didelphidae</taxon>
        <taxon>Monodelphis</taxon>
    </lineage>
</organism>
<feature type="domain" description="Immunoglobulin V-set" evidence="5">
    <location>
        <begin position="32"/>
        <end position="105"/>
    </location>
</feature>
<dbReference type="GO" id="GO:0003823">
    <property type="term" value="F:antigen binding"/>
    <property type="evidence" value="ECO:0000318"/>
    <property type="project" value="GO_Central"/>
</dbReference>
<keyword evidence="3" id="KW-1280">Immunoglobulin</keyword>
<reference evidence="6" key="3">
    <citation type="submission" date="2025-09" db="UniProtKB">
        <authorList>
            <consortium name="Ensembl"/>
        </authorList>
    </citation>
    <scope>IDENTIFICATION</scope>
</reference>
<evidence type="ECO:0000256" key="3">
    <source>
        <dbReference type="ARBA" id="ARBA00043265"/>
    </source>
</evidence>
<feature type="chain" id="PRO_5023881098" description="Immunoglobulin V-set domain-containing protein" evidence="4">
    <location>
        <begin position="17"/>
        <end position="122"/>
    </location>
</feature>
<evidence type="ECO:0000259" key="5">
    <source>
        <dbReference type="SMART" id="SM00406"/>
    </source>
</evidence>
<dbReference type="GO" id="GO:0005576">
    <property type="term" value="C:extracellular region"/>
    <property type="evidence" value="ECO:0007669"/>
    <property type="project" value="UniProtKB-ARBA"/>
</dbReference>
<keyword evidence="4" id="KW-0732">Signal</keyword>
<evidence type="ECO:0000256" key="4">
    <source>
        <dbReference type="SAM" id="SignalP"/>
    </source>
</evidence>
<dbReference type="HOGENOM" id="CLU_3370947_0_0_1"/>
<dbReference type="SMART" id="SM00406">
    <property type="entry name" value="IGv"/>
    <property type="match status" value="1"/>
</dbReference>
<dbReference type="GO" id="GO:0019814">
    <property type="term" value="C:immunoglobulin complex"/>
    <property type="evidence" value="ECO:0007669"/>
    <property type="project" value="UniProtKB-KW"/>
</dbReference>
<dbReference type="InterPro" id="IPR050199">
    <property type="entry name" value="IgHV"/>
</dbReference>
<dbReference type="InterPro" id="IPR013783">
    <property type="entry name" value="Ig-like_fold"/>
</dbReference>
<evidence type="ECO:0000313" key="6">
    <source>
        <dbReference type="Ensembl" id="ENSMODP00000018237.3"/>
    </source>
</evidence>
<keyword evidence="2" id="KW-1064">Adaptive immunity</keyword>
<feature type="signal peptide" evidence="4">
    <location>
        <begin position="1"/>
        <end position="16"/>
    </location>
</feature>
<reference evidence="6" key="2">
    <citation type="submission" date="2025-08" db="UniProtKB">
        <authorList>
            <consortium name="Ensembl"/>
        </authorList>
    </citation>
    <scope>IDENTIFICATION</scope>
</reference>
<dbReference type="Gene3D" id="2.60.40.10">
    <property type="entry name" value="Immunoglobulins"/>
    <property type="match status" value="1"/>
</dbReference>
<protein>
    <recommendedName>
        <fullName evidence="5">Immunoglobulin V-set domain-containing protein</fullName>
    </recommendedName>
</protein>
<name>H9H6P6_MONDO</name>
<dbReference type="GeneTree" id="ENSGT00940000164663"/>
<evidence type="ECO:0000256" key="2">
    <source>
        <dbReference type="ARBA" id="ARBA00023130"/>
    </source>
</evidence>
<evidence type="ECO:0000313" key="7">
    <source>
        <dbReference type="Proteomes" id="UP000002280"/>
    </source>
</evidence>
<sequence length="122" mass="13562">MTLCLLVFIVQLLASGGDFYFVLLERQILSACSLPPPTVSLVSFPQAPWKGLEWVSYISYDGSSTYYADSVKGQFTISRDNGNSLLHLQMNSLKAEDSTTYYCARHTVIITIYGTTCTQLSQ</sequence>
<reference evidence="6" key="1">
    <citation type="journal article" date="2007" name="Nature">
        <title>Genome of the marsupial Monodelphis domestica reveals innovation in non-coding sequences.</title>
        <authorList>
            <person name="Mikkelsen T.S."/>
            <person name="Wakefield M.J."/>
            <person name="Aken B."/>
            <person name="Amemiya C.T."/>
            <person name="Chang J.L."/>
            <person name="Duke S."/>
            <person name="Garber M."/>
            <person name="Gentles A.J."/>
            <person name="Goodstadt L."/>
            <person name="Heger A."/>
            <person name="Jurka J."/>
            <person name="Kamal M."/>
            <person name="Mauceli E."/>
            <person name="Searle S.M."/>
            <person name="Sharpe T."/>
            <person name="Baker M.L."/>
            <person name="Batzer M.A."/>
            <person name="Benos P.V."/>
            <person name="Belov K."/>
            <person name="Clamp M."/>
            <person name="Cook A."/>
            <person name="Cuff J."/>
            <person name="Das R."/>
            <person name="Davidow L."/>
            <person name="Deakin J.E."/>
            <person name="Fazzari M.J."/>
            <person name="Glass J.L."/>
            <person name="Grabherr M."/>
            <person name="Greally J.M."/>
            <person name="Gu W."/>
            <person name="Hore T.A."/>
            <person name="Huttley G.A."/>
            <person name="Kleber M."/>
            <person name="Jirtle R.L."/>
            <person name="Koina E."/>
            <person name="Lee J.T."/>
            <person name="Mahony S."/>
            <person name="Marra M.A."/>
            <person name="Miller R.D."/>
            <person name="Nicholls R.D."/>
            <person name="Oda M."/>
            <person name="Papenfuss A.T."/>
            <person name="Parra Z.E."/>
            <person name="Pollock D.D."/>
            <person name="Ray D.A."/>
            <person name="Schein J.E."/>
            <person name="Speed T.P."/>
            <person name="Thompson K."/>
            <person name="VandeBerg J.L."/>
            <person name="Wade C.M."/>
            <person name="Walker J.A."/>
            <person name="Waters P.D."/>
            <person name="Webber C."/>
            <person name="Weidman J.R."/>
            <person name="Xie X."/>
            <person name="Zody M.C."/>
            <person name="Baldwin J."/>
            <person name="Abdouelleil A."/>
            <person name="Abdulkadir J."/>
            <person name="Abebe A."/>
            <person name="Abera B."/>
            <person name="Abreu J."/>
            <person name="Acer S.C."/>
            <person name="Aftuck L."/>
            <person name="Alexander A."/>
            <person name="An P."/>
            <person name="Anderson E."/>
            <person name="Anderson S."/>
            <person name="Arachi H."/>
            <person name="Azer M."/>
            <person name="Bachantsang P."/>
            <person name="Barry A."/>
            <person name="Bayul T."/>
            <person name="Berlin A."/>
            <person name="Bessette D."/>
            <person name="Bloom T."/>
            <person name="Bloom T."/>
            <person name="Boguslavskiy L."/>
            <person name="Bonnet C."/>
            <person name="Boukhgalter B."/>
            <person name="Bourzgui I."/>
            <person name="Brown A."/>
            <person name="Cahill P."/>
            <person name="Channer S."/>
            <person name="Cheshatsang Y."/>
            <person name="Chuda L."/>
            <person name="Citroen M."/>
            <person name="Collymore A."/>
            <person name="Cooke P."/>
            <person name="Costello M."/>
            <person name="D'Aco K."/>
            <person name="Daza R."/>
            <person name="De Haan G."/>
            <person name="DeGray S."/>
            <person name="DeMaso C."/>
            <person name="Dhargay N."/>
            <person name="Dooley K."/>
            <person name="Dooley E."/>
            <person name="Doricent M."/>
            <person name="Dorje P."/>
            <person name="Dorjee K."/>
            <person name="Dupes A."/>
            <person name="Elong R."/>
            <person name="Falk J."/>
            <person name="Farina A."/>
            <person name="Faro S."/>
            <person name="Ferguson D."/>
            <person name="Fisher S."/>
            <person name="Foley C.D."/>
            <person name="Franke A."/>
            <person name="Friedrich D."/>
            <person name="Gadbois L."/>
            <person name="Gearin G."/>
            <person name="Gearin C.R."/>
            <person name="Giannoukos G."/>
            <person name="Goode T."/>
            <person name="Graham J."/>
            <person name="Grandbois E."/>
            <person name="Grewal S."/>
            <person name="Gyaltsen K."/>
            <person name="Hafez N."/>
            <person name="Hagos B."/>
            <person name="Hall J."/>
            <person name="Henson C."/>
            <person name="Hollinger A."/>
            <person name="Honan T."/>
            <person name="Huard M.D."/>
            <person name="Hughes L."/>
            <person name="Hurhula B."/>
            <person name="Husby M.E."/>
            <person name="Kamat A."/>
            <person name="Kanga B."/>
            <person name="Kashin S."/>
            <person name="Khazanovich D."/>
            <person name="Kisner P."/>
            <person name="Lance K."/>
            <person name="Lara M."/>
            <person name="Lee W."/>
            <person name="Lennon N."/>
            <person name="Letendre F."/>
            <person name="LeVine R."/>
            <person name="Lipovsky A."/>
            <person name="Liu X."/>
            <person name="Liu J."/>
            <person name="Liu S."/>
            <person name="Lokyitsang T."/>
            <person name="Lokyitsang Y."/>
            <person name="Lubonja R."/>
            <person name="Lui A."/>
            <person name="MacDonald P."/>
            <person name="Magnisalis V."/>
            <person name="Maru K."/>
            <person name="Matthews C."/>
            <person name="McCusker W."/>
            <person name="McDonough S."/>
            <person name="Mehta T."/>
            <person name="Meldrim J."/>
            <person name="Meneus L."/>
            <person name="Mihai O."/>
            <person name="Mihalev A."/>
            <person name="Mihova T."/>
            <person name="Mittelman R."/>
            <person name="Mlenga V."/>
            <person name="Montmayeur A."/>
            <person name="Mulrain L."/>
            <person name="Navidi A."/>
            <person name="Naylor J."/>
            <person name="Negash T."/>
            <person name="Nguyen T."/>
            <person name="Nguyen N."/>
            <person name="Nicol R."/>
            <person name="Norbu C."/>
            <person name="Norbu N."/>
            <person name="Novod N."/>
            <person name="O'Neill B."/>
            <person name="Osman S."/>
            <person name="Markiewicz E."/>
            <person name="Oyono O.L."/>
            <person name="Patti C."/>
            <person name="Phunkhang P."/>
            <person name="Pierre F."/>
            <person name="Priest M."/>
            <person name="Raghuraman S."/>
            <person name="Rege F."/>
            <person name="Reyes R."/>
            <person name="Rise C."/>
            <person name="Rogov P."/>
            <person name="Ross K."/>
            <person name="Ryan E."/>
            <person name="Settipalli S."/>
            <person name="Shea T."/>
            <person name="Sherpa N."/>
            <person name="Shi L."/>
            <person name="Shih D."/>
            <person name="Sparrow T."/>
            <person name="Spaulding J."/>
            <person name="Stalker J."/>
            <person name="Stange-Thomann N."/>
            <person name="Stavropoulos S."/>
            <person name="Stone C."/>
            <person name="Strader C."/>
            <person name="Tesfaye S."/>
            <person name="Thomson T."/>
            <person name="Thoulutsang Y."/>
            <person name="Thoulutsang D."/>
            <person name="Topham K."/>
            <person name="Topping I."/>
            <person name="Tsamla T."/>
            <person name="Vassiliev H."/>
            <person name="Vo A."/>
            <person name="Wangchuk T."/>
            <person name="Wangdi T."/>
            <person name="Weiand M."/>
            <person name="Wilkinson J."/>
            <person name="Wilson A."/>
            <person name="Yadav S."/>
            <person name="Young G."/>
            <person name="Yu Q."/>
            <person name="Zembek L."/>
            <person name="Zhong D."/>
            <person name="Zimmer A."/>
            <person name="Zwirko Z."/>
            <person name="Jaffe D.B."/>
            <person name="Alvarez P."/>
            <person name="Brockman W."/>
            <person name="Butler J."/>
            <person name="Chin C."/>
            <person name="Gnerre S."/>
            <person name="MacCallum I."/>
            <person name="Graves J.A."/>
            <person name="Ponting C.P."/>
            <person name="Breen M."/>
            <person name="Samollow P.B."/>
            <person name="Lander E.S."/>
            <person name="Lindblad-Toh K."/>
        </authorList>
    </citation>
    <scope>NUCLEOTIDE SEQUENCE [LARGE SCALE GENOMIC DNA]</scope>
</reference>
<proteinExistence type="predicted"/>
<dbReference type="InterPro" id="IPR013106">
    <property type="entry name" value="Ig_V-set"/>
</dbReference>
<dbReference type="AlphaFoldDB" id="H9H6P6"/>
<dbReference type="Ensembl" id="ENSMODT00000018569.3">
    <property type="protein sequence ID" value="ENSMODP00000018237.3"/>
    <property type="gene ID" value="ENSMODG00000022736.3"/>
</dbReference>
<keyword evidence="7" id="KW-1185">Reference proteome</keyword>
<dbReference type="InterPro" id="IPR036179">
    <property type="entry name" value="Ig-like_dom_sf"/>
</dbReference>
<accession>H9H6P6</accession>
<dbReference type="GO" id="GO:0016064">
    <property type="term" value="P:immunoglobulin mediated immune response"/>
    <property type="evidence" value="ECO:0000318"/>
    <property type="project" value="GO_Central"/>
</dbReference>
<dbReference type="Proteomes" id="UP000002280">
    <property type="component" value="Unplaced"/>
</dbReference>
<dbReference type="Bgee" id="ENSMODG00000022736">
    <property type="expression patterns" value="Expressed in extraembryonic membrane and 1 other cell type or tissue"/>
</dbReference>
<evidence type="ECO:0000256" key="1">
    <source>
        <dbReference type="ARBA" id="ARBA00022859"/>
    </source>
</evidence>